<reference evidence="1" key="1">
    <citation type="submission" date="2022-07" db="EMBL/GenBank/DDBJ databases">
        <title>Phylogenomic reconstructions and comparative analyses of Kickxellomycotina fungi.</title>
        <authorList>
            <person name="Reynolds N.K."/>
            <person name="Stajich J.E."/>
            <person name="Barry K."/>
            <person name="Grigoriev I.V."/>
            <person name="Crous P."/>
            <person name="Smith M.E."/>
        </authorList>
    </citation>
    <scope>NUCLEOTIDE SEQUENCE</scope>
    <source>
        <strain evidence="1">CBS 109366</strain>
    </source>
</reference>
<dbReference type="EMBL" id="JANBUJ010001437">
    <property type="protein sequence ID" value="KAJ2767381.1"/>
    <property type="molecule type" value="Genomic_DNA"/>
</dbReference>
<evidence type="ECO:0000313" key="1">
    <source>
        <dbReference type="EMBL" id="KAJ2767381.1"/>
    </source>
</evidence>
<organism evidence="1 2">
    <name type="scientific">Coemansia nantahalensis</name>
    <dbReference type="NCBI Taxonomy" id="2789366"/>
    <lineage>
        <taxon>Eukaryota</taxon>
        <taxon>Fungi</taxon>
        <taxon>Fungi incertae sedis</taxon>
        <taxon>Zoopagomycota</taxon>
        <taxon>Kickxellomycotina</taxon>
        <taxon>Kickxellomycetes</taxon>
        <taxon>Kickxellales</taxon>
        <taxon>Kickxellaceae</taxon>
        <taxon>Coemansia</taxon>
    </lineage>
</organism>
<evidence type="ECO:0000313" key="2">
    <source>
        <dbReference type="Proteomes" id="UP001140234"/>
    </source>
</evidence>
<protein>
    <submittedName>
        <fullName evidence="1">Uncharacterized protein</fullName>
    </submittedName>
</protein>
<gene>
    <name evidence="1" type="ORF">IWQ57_003970</name>
</gene>
<comment type="caution">
    <text evidence="1">The sequence shown here is derived from an EMBL/GenBank/DDBJ whole genome shotgun (WGS) entry which is preliminary data.</text>
</comment>
<sequence>MVAVRQRAGLALFGGCVAAAGDTIAQGLEGWAAGRDRRRHDGVRTLRFFVYGAAFAQASFAWHRFLSARFPLQAAAGAEAAGRPLLRKAAVVLKRIAVDQIVFAPFACASYIVGMGALEGRGPRELLARVRAQLPQVLLAGYCLWPAAQLVNFSIVPLAYRVHFGSAVGMFWNTYLSWTSAQLEQQARLHSPPGAAAMAQTQHA</sequence>
<accession>A0ACC1JU70</accession>
<dbReference type="Proteomes" id="UP001140234">
    <property type="component" value="Unassembled WGS sequence"/>
</dbReference>
<name>A0ACC1JU70_9FUNG</name>
<keyword evidence="2" id="KW-1185">Reference proteome</keyword>
<proteinExistence type="predicted"/>